<dbReference type="Pfam" id="PF12849">
    <property type="entry name" value="PBP_like_2"/>
    <property type="match status" value="1"/>
</dbReference>
<dbReference type="Proteomes" id="UP000248961">
    <property type="component" value="Unassembled WGS sequence"/>
</dbReference>
<proteinExistence type="predicted"/>
<accession>A0A395I4K3</accession>
<dbReference type="InterPro" id="IPR024370">
    <property type="entry name" value="PBP_domain"/>
</dbReference>
<dbReference type="InterPro" id="IPR052738">
    <property type="entry name" value="ABC-Tungstate_binding"/>
</dbReference>
<dbReference type="PANTHER" id="PTHR37945">
    <property type="entry name" value="EXTRACELLULAR TUNGSTATE BINDING PROTEIN"/>
    <property type="match status" value="1"/>
</dbReference>
<keyword evidence="1" id="KW-0732">Signal</keyword>
<evidence type="ECO:0000259" key="2">
    <source>
        <dbReference type="Pfam" id="PF12849"/>
    </source>
</evidence>
<reference evidence="3 4" key="1">
    <citation type="submission" date="2018-02" db="EMBL/GenBank/DDBJ databases">
        <title>The genomes of Aspergillus section Nigri reveals drivers in fungal speciation.</title>
        <authorList>
            <consortium name="DOE Joint Genome Institute"/>
            <person name="Vesth T.C."/>
            <person name="Nybo J."/>
            <person name="Theobald S."/>
            <person name="Brandl J."/>
            <person name="Frisvad J.C."/>
            <person name="Nielsen K.F."/>
            <person name="Lyhne E.K."/>
            <person name="Kogle M.E."/>
            <person name="Kuo A."/>
            <person name="Riley R."/>
            <person name="Clum A."/>
            <person name="Nolan M."/>
            <person name="Lipzen A."/>
            <person name="Salamov A."/>
            <person name="Henrissat B."/>
            <person name="Wiebenga A."/>
            <person name="De vries R.P."/>
            <person name="Grigoriev I.V."/>
            <person name="Mortensen U.H."/>
            <person name="Andersen M.R."/>
            <person name="Baker S.E."/>
        </authorList>
    </citation>
    <scope>NUCLEOTIDE SEQUENCE [LARGE SCALE GENOMIC DNA]</scope>
    <source>
        <strain evidence="3 4">CBS 101889</strain>
    </source>
</reference>
<feature type="domain" description="PBP" evidence="2">
    <location>
        <begin position="35"/>
        <end position="209"/>
    </location>
</feature>
<protein>
    <recommendedName>
        <fullName evidence="2">PBP domain-containing protein</fullName>
    </recommendedName>
</protein>
<name>A0A395I4K3_ASPHC</name>
<evidence type="ECO:0000256" key="1">
    <source>
        <dbReference type="SAM" id="SignalP"/>
    </source>
</evidence>
<dbReference type="RefSeq" id="XP_025553823.1">
    <property type="nucleotide sequence ID" value="XM_025697567.1"/>
</dbReference>
<sequence>MFHSGLLLGALAASAVAVDPAAVYNGGYSSANNVKLRIGNGGAGQSGFIEALADAFIKSSVKNGSTPFKVAWYKSDTTESINYLKDDTVNIGITYTPAAESIAIQQGVAKDPACSLEQTDILTMFSGLYSAAETDNATVPTRFLSRYDKSATNIKESDLWIGIGQVPWATAYSTWYHQYIVYPVQALTAAILLEEWRSFTQWAISDEGQAVITGFKKDGQQLYSAVPANKTAQF</sequence>
<feature type="chain" id="PRO_5017194993" description="PBP domain-containing protein" evidence="1">
    <location>
        <begin position="18"/>
        <end position="234"/>
    </location>
</feature>
<dbReference type="AlphaFoldDB" id="A0A395I4K3"/>
<keyword evidence="4" id="KW-1185">Reference proteome</keyword>
<dbReference type="VEuPathDB" id="FungiDB:BO97DRAFT_432837"/>
<dbReference type="GeneID" id="37201856"/>
<organism evidence="3 4">
    <name type="scientific">Aspergillus homomorphus (strain CBS 101889)</name>
    <dbReference type="NCBI Taxonomy" id="1450537"/>
    <lineage>
        <taxon>Eukaryota</taxon>
        <taxon>Fungi</taxon>
        <taxon>Dikarya</taxon>
        <taxon>Ascomycota</taxon>
        <taxon>Pezizomycotina</taxon>
        <taxon>Eurotiomycetes</taxon>
        <taxon>Eurotiomycetidae</taxon>
        <taxon>Eurotiales</taxon>
        <taxon>Aspergillaceae</taxon>
        <taxon>Aspergillus</taxon>
        <taxon>Aspergillus subgen. Circumdati</taxon>
    </lineage>
</organism>
<dbReference type="STRING" id="1450537.A0A395I4K3"/>
<gene>
    <name evidence="3" type="ORF">BO97DRAFT_432837</name>
</gene>
<dbReference type="EMBL" id="KZ824274">
    <property type="protein sequence ID" value="RAL14669.1"/>
    <property type="molecule type" value="Genomic_DNA"/>
</dbReference>
<evidence type="ECO:0000313" key="3">
    <source>
        <dbReference type="EMBL" id="RAL14669.1"/>
    </source>
</evidence>
<dbReference type="OrthoDB" id="10260248at2759"/>
<dbReference type="PANTHER" id="PTHR37945:SF1">
    <property type="entry name" value="EXTRACELLULAR TUNGSTATE BINDING PROTEIN"/>
    <property type="match status" value="1"/>
</dbReference>
<feature type="signal peptide" evidence="1">
    <location>
        <begin position="1"/>
        <end position="17"/>
    </location>
</feature>
<dbReference type="Gene3D" id="3.40.190.10">
    <property type="entry name" value="Periplasmic binding protein-like II"/>
    <property type="match status" value="2"/>
</dbReference>
<evidence type="ECO:0000313" key="4">
    <source>
        <dbReference type="Proteomes" id="UP000248961"/>
    </source>
</evidence>